<feature type="domain" description="VOC" evidence="1">
    <location>
        <begin position="1"/>
        <end position="129"/>
    </location>
</feature>
<name>A0ABU8M340_9PSEU</name>
<dbReference type="InterPro" id="IPR029068">
    <property type="entry name" value="Glyas_Bleomycin-R_OHBP_Dase"/>
</dbReference>
<dbReference type="SUPFAM" id="SSF54593">
    <property type="entry name" value="Glyoxalase/Bleomycin resistance protein/Dihydroxybiphenyl dioxygenase"/>
    <property type="match status" value="1"/>
</dbReference>
<dbReference type="EMBL" id="JBBEGM010000003">
    <property type="protein sequence ID" value="MEJ2861782.1"/>
    <property type="molecule type" value="Genomic_DNA"/>
</dbReference>
<evidence type="ECO:0000313" key="3">
    <source>
        <dbReference type="Proteomes" id="UP001369736"/>
    </source>
</evidence>
<evidence type="ECO:0000313" key="2">
    <source>
        <dbReference type="EMBL" id="MEJ2861782.1"/>
    </source>
</evidence>
<sequence>MSFAVALPIADRRVAHDFYRAAFGLETVGEPGDDGLPEPLQFALGAGAVLVLVPRGGFGWVAAGNEVAGAGTSECLLSRLVPTAADVDRVTETARAAGATVRVEPGDPGWGYSSTLADPDGHLWMIQIDPSA</sequence>
<dbReference type="Pfam" id="PF00903">
    <property type="entry name" value="Glyoxalase"/>
    <property type="match status" value="1"/>
</dbReference>
<dbReference type="RefSeq" id="WP_337702788.1">
    <property type="nucleotide sequence ID" value="NZ_JBBEGM010000003.1"/>
</dbReference>
<comment type="caution">
    <text evidence="2">The sequence shown here is derived from an EMBL/GenBank/DDBJ whole genome shotgun (WGS) entry which is preliminary data.</text>
</comment>
<dbReference type="PROSITE" id="PS51819">
    <property type="entry name" value="VOC"/>
    <property type="match status" value="1"/>
</dbReference>
<accession>A0ABU8M340</accession>
<dbReference type="Proteomes" id="UP001369736">
    <property type="component" value="Unassembled WGS sequence"/>
</dbReference>
<dbReference type="InterPro" id="IPR004360">
    <property type="entry name" value="Glyas_Fos-R_dOase_dom"/>
</dbReference>
<gene>
    <name evidence="2" type="ORF">WCD58_11480</name>
</gene>
<proteinExistence type="predicted"/>
<dbReference type="Gene3D" id="3.10.180.10">
    <property type="entry name" value="2,3-Dihydroxybiphenyl 1,2-Dioxygenase, domain 1"/>
    <property type="match status" value="1"/>
</dbReference>
<organism evidence="2 3">
    <name type="scientific">Actinomycetospora flava</name>
    <dbReference type="NCBI Taxonomy" id="3129232"/>
    <lineage>
        <taxon>Bacteria</taxon>
        <taxon>Bacillati</taxon>
        <taxon>Actinomycetota</taxon>
        <taxon>Actinomycetes</taxon>
        <taxon>Pseudonocardiales</taxon>
        <taxon>Pseudonocardiaceae</taxon>
        <taxon>Actinomycetospora</taxon>
    </lineage>
</organism>
<dbReference type="PANTHER" id="PTHR36503">
    <property type="entry name" value="BLR2520 PROTEIN"/>
    <property type="match status" value="1"/>
</dbReference>
<protein>
    <submittedName>
        <fullName evidence="2">VOC family protein</fullName>
    </submittedName>
</protein>
<evidence type="ECO:0000259" key="1">
    <source>
        <dbReference type="PROSITE" id="PS51819"/>
    </source>
</evidence>
<keyword evidence="3" id="KW-1185">Reference proteome</keyword>
<reference evidence="2 3" key="1">
    <citation type="submission" date="2024-03" db="EMBL/GenBank/DDBJ databases">
        <title>Actinomycetospora sp. OC33-EN07, a novel actinomycete isolated from wild orchid (Aerides multiflora).</title>
        <authorList>
            <person name="Suriyachadkun C."/>
        </authorList>
    </citation>
    <scope>NUCLEOTIDE SEQUENCE [LARGE SCALE GENOMIC DNA]</scope>
    <source>
        <strain evidence="2 3">OC33-EN07</strain>
    </source>
</reference>
<dbReference type="InterPro" id="IPR037523">
    <property type="entry name" value="VOC_core"/>
</dbReference>
<dbReference type="PANTHER" id="PTHR36503:SF1">
    <property type="entry name" value="BLR2520 PROTEIN"/>
    <property type="match status" value="1"/>
</dbReference>